<protein>
    <submittedName>
        <fullName evidence="1">Uncharacterized protein</fullName>
    </submittedName>
</protein>
<gene>
    <name evidence="1" type="ORF">BHV80_11120</name>
</gene>
<evidence type="ECO:0000313" key="2">
    <source>
        <dbReference type="Proteomes" id="UP000186631"/>
    </source>
</evidence>
<reference evidence="1 2" key="1">
    <citation type="journal article" date="2016" name="Nat. Biotechnol.">
        <title>Measurement of bacterial replication rates in microbial communities.</title>
        <authorList>
            <person name="Brown C.T."/>
            <person name="Olm M.R."/>
            <person name="Thomas B.C."/>
            <person name="Banfield J.F."/>
        </authorList>
    </citation>
    <scope>NUCLEOTIDE SEQUENCE [LARGE SCALE GENOMIC DNA]</scope>
    <source>
        <strain evidence="1">42_262</strain>
    </source>
</reference>
<sequence>MGKIKLFLKAIKSLVRKRRIASLWKSSLLLKKAIEEAEEKNKQDGRRYFVIWDPAQQKLISITYDYYKDRWDSYKYLLHRGRFRMRMNRGQLKEMCFYYTKSKNGLPSCQDGERKEKMIEWQNYYHRLLVSDRIRVISRCWNLKSLWKKITLRSNKIAHRY</sequence>
<dbReference type="EMBL" id="MNQV01000204">
    <property type="protein sequence ID" value="OKZ46145.1"/>
    <property type="molecule type" value="Genomic_DNA"/>
</dbReference>
<organism evidence="1 2">
    <name type="scientific">Phocaeicola vulgatus</name>
    <name type="common">Bacteroides vulgatus</name>
    <dbReference type="NCBI Taxonomy" id="821"/>
    <lineage>
        <taxon>Bacteria</taxon>
        <taxon>Pseudomonadati</taxon>
        <taxon>Bacteroidota</taxon>
        <taxon>Bacteroidia</taxon>
        <taxon>Bacteroidales</taxon>
        <taxon>Bacteroidaceae</taxon>
        <taxon>Phocaeicola</taxon>
    </lineage>
</organism>
<name>A0A1Q6IZ73_PHOVU</name>
<dbReference type="AlphaFoldDB" id="A0A1Q6IZ73"/>
<proteinExistence type="predicted"/>
<dbReference type="Proteomes" id="UP000186631">
    <property type="component" value="Unassembled WGS sequence"/>
</dbReference>
<comment type="caution">
    <text evidence="1">The sequence shown here is derived from an EMBL/GenBank/DDBJ whole genome shotgun (WGS) entry which is preliminary data.</text>
</comment>
<evidence type="ECO:0000313" key="1">
    <source>
        <dbReference type="EMBL" id="OKZ46145.1"/>
    </source>
</evidence>
<accession>A0A1Q6IZ73</accession>
<dbReference type="RefSeq" id="WP_134770644.1">
    <property type="nucleotide sequence ID" value="NZ_JAMOWH010000037.1"/>
</dbReference>